<protein>
    <submittedName>
        <fullName evidence="2">Uncharacterized protein</fullName>
    </submittedName>
</protein>
<evidence type="ECO:0000256" key="1">
    <source>
        <dbReference type="SAM" id="Phobius"/>
    </source>
</evidence>
<sequence>MTTSQVTRPPAGSQPPVVAVAVRQPETIRAPRRGLRRGKAGPRRLGTRAVTALVLLAALCAVAVVGAVSVRSDTADLRDAVNQRAAVAAQLRFALADLDAQRADTLAPGRSATDDQVEVGNQLVALITAQQRRAEVSEALRQLGADRGNSGTVGDLLNSLGRYDDLSGRAAYVDEQQPDRTAGHPPTRAVAMNVQAGQIMQNELLPKATHLAAVYQNEAADLESTAHDAAMRWTLVIGVIGALALVFLLWWQWEMAVDYRRLFNPALVVTTAAVLAVTLAGTVALTSSADAVATANREGLRPWSRLAEARAVAAQAAASESRWFVHDAAYGVADKAQFDGYVKQLDALLRPNGYATAAERPGYDDVLTRYGHFRADDTRLRSLKSQGRTDEAAVVLTNVGRGDVAFDFWDFATTLDALAGLQLADFDSSAKEAHDDLAGWPLVPAGALGVAGLLVLLGVRSRFAEYR</sequence>
<feature type="transmembrane region" description="Helical" evidence="1">
    <location>
        <begin position="262"/>
        <end position="285"/>
    </location>
</feature>
<organism evidence="2 3">
    <name type="scientific">Actinacidiphila alni</name>
    <dbReference type="NCBI Taxonomy" id="380248"/>
    <lineage>
        <taxon>Bacteria</taxon>
        <taxon>Bacillati</taxon>
        <taxon>Actinomycetota</taxon>
        <taxon>Actinomycetes</taxon>
        <taxon>Kitasatosporales</taxon>
        <taxon>Streptomycetaceae</taxon>
        <taxon>Actinacidiphila</taxon>
    </lineage>
</organism>
<dbReference type="Proteomes" id="UP000199323">
    <property type="component" value="Unassembled WGS sequence"/>
</dbReference>
<dbReference type="EMBL" id="FONG01000019">
    <property type="protein sequence ID" value="SFF56748.1"/>
    <property type="molecule type" value="Genomic_DNA"/>
</dbReference>
<dbReference type="STRING" id="380248.SAMN05216251_11974"/>
<dbReference type="AlphaFoldDB" id="A0A1I2JRG6"/>
<evidence type="ECO:0000313" key="3">
    <source>
        <dbReference type="Proteomes" id="UP000199323"/>
    </source>
</evidence>
<reference evidence="3" key="1">
    <citation type="submission" date="2016-10" db="EMBL/GenBank/DDBJ databases">
        <authorList>
            <person name="Varghese N."/>
            <person name="Submissions S."/>
        </authorList>
    </citation>
    <scope>NUCLEOTIDE SEQUENCE [LARGE SCALE GENOMIC DNA]</scope>
    <source>
        <strain evidence="3">CGMCC 4.3510</strain>
    </source>
</reference>
<feature type="transmembrane region" description="Helical" evidence="1">
    <location>
        <begin position="45"/>
        <end position="68"/>
    </location>
</feature>
<gene>
    <name evidence="2" type="ORF">SAMN05216251_11974</name>
</gene>
<name>A0A1I2JRG6_9ACTN</name>
<proteinExistence type="predicted"/>
<keyword evidence="3" id="KW-1185">Reference proteome</keyword>
<evidence type="ECO:0000313" key="2">
    <source>
        <dbReference type="EMBL" id="SFF56748.1"/>
    </source>
</evidence>
<feature type="transmembrane region" description="Helical" evidence="1">
    <location>
        <begin position="437"/>
        <end position="459"/>
    </location>
</feature>
<dbReference type="OrthoDB" id="4350252at2"/>
<dbReference type="RefSeq" id="WP_143120654.1">
    <property type="nucleotide sequence ID" value="NZ_FONG01000019.1"/>
</dbReference>
<feature type="transmembrane region" description="Helical" evidence="1">
    <location>
        <begin position="230"/>
        <end position="250"/>
    </location>
</feature>
<keyword evidence="1" id="KW-1133">Transmembrane helix</keyword>
<keyword evidence="1" id="KW-0472">Membrane</keyword>
<accession>A0A1I2JRG6</accession>
<keyword evidence="1" id="KW-0812">Transmembrane</keyword>